<protein>
    <submittedName>
        <fullName evidence="11">Proto-oncogene Mas</fullName>
    </submittedName>
</protein>
<dbReference type="GO" id="GO:0004930">
    <property type="term" value="F:G protein-coupled receptor activity"/>
    <property type="evidence" value="ECO:0000318"/>
    <property type="project" value="GO_Central"/>
</dbReference>
<dbReference type="OrthoDB" id="6091802at2759"/>
<evidence type="ECO:0000256" key="2">
    <source>
        <dbReference type="ARBA" id="ARBA00022692"/>
    </source>
</evidence>
<comment type="similarity">
    <text evidence="8">Belongs to the G-protein coupled receptor 1 family.</text>
</comment>
<keyword evidence="2 8" id="KW-0812">Transmembrane</keyword>
<keyword evidence="5" id="KW-0472">Membrane</keyword>
<dbReference type="CTD" id="108712332"/>
<dbReference type="GeneID" id="108712332"/>
<keyword evidence="7 8" id="KW-0807">Transducer</keyword>
<evidence type="ECO:0000256" key="7">
    <source>
        <dbReference type="ARBA" id="ARBA00023224"/>
    </source>
</evidence>
<dbReference type="PANTHER" id="PTHR11334:SF67">
    <property type="entry name" value="MAS1 PROTO-ONCOGENE LIKE, G PROTEIN-COUPLED RECEPTOR"/>
    <property type="match status" value="1"/>
</dbReference>
<dbReference type="RefSeq" id="XP_041443738.1">
    <property type="nucleotide sequence ID" value="XM_041587804.1"/>
</dbReference>
<evidence type="ECO:0000256" key="4">
    <source>
        <dbReference type="ARBA" id="ARBA00023040"/>
    </source>
</evidence>
<keyword evidence="4 8" id="KW-0297">G-protein coupled receptor</keyword>
<evidence type="ECO:0000313" key="10">
    <source>
        <dbReference type="Proteomes" id="UP000186698"/>
    </source>
</evidence>
<feature type="domain" description="G-protein coupled receptors family 1 profile" evidence="9">
    <location>
        <begin position="50"/>
        <end position="285"/>
    </location>
</feature>
<evidence type="ECO:0000256" key="5">
    <source>
        <dbReference type="ARBA" id="ARBA00023136"/>
    </source>
</evidence>
<dbReference type="KEGG" id="xla:108712332"/>
<dbReference type="InterPro" id="IPR000276">
    <property type="entry name" value="GPCR_Rhodpsn"/>
</dbReference>
<dbReference type="PROSITE" id="PS50262">
    <property type="entry name" value="G_PROTEIN_RECEP_F1_2"/>
    <property type="match status" value="1"/>
</dbReference>
<dbReference type="InterPro" id="IPR017452">
    <property type="entry name" value="GPCR_Rhodpsn_7TM"/>
</dbReference>
<evidence type="ECO:0000259" key="9">
    <source>
        <dbReference type="PROSITE" id="PS50262"/>
    </source>
</evidence>
<organism evidence="10 11">
    <name type="scientific">Xenopus laevis</name>
    <name type="common">African clawed frog</name>
    <dbReference type="NCBI Taxonomy" id="8355"/>
    <lineage>
        <taxon>Eukaryota</taxon>
        <taxon>Metazoa</taxon>
        <taxon>Chordata</taxon>
        <taxon>Craniata</taxon>
        <taxon>Vertebrata</taxon>
        <taxon>Euteleostomi</taxon>
        <taxon>Amphibia</taxon>
        <taxon>Batrachia</taxon>
        <taxon>Anura</taxon>
        <taxon>Pipoidea</taxon>
        <taxon>Pipidae</taxon>
        <taxon>Xenopodinae</taxon>
        <taxon>Xenopus</taxon>
        <taxon>Xenopus</taxon>
    </lineage>
</organism>
<dbReference type="GO" id="GO:0007186">
    <property type="term" value="P:G protein-coupled receptor signaling pathway"/>
    <property type="evidence" value="ECO:0000318"/>
    <property type="project" value="GO_Central"/>
</dbReference>
<name>A0A1L8GT70_XENLA</name>
<dbReference type="OMA" id="PANDFTM"/>
<sequence>MTTVNATMVYSTVNSTLSVLRANNTQNSQNIGYSIVASFAAFFSIFGLIGNAIVIWVLTVKMKRNKYTVYILNLAIADFIYLFFDAVVMLLFVDRLLNIRHPSSKTFQALETIYDFGYSAGMLFLTAISIERCLSVLFPIWHKCYRPKHLSTWACGFLWFIGALLSLLDNFVCPANDFTMNTHQCTAIQIFNSVFTFAIIVPLMVMSSFTLIHVVRTTSKKCRPPKIYVAIIITVLVFLVSVVPIKVLWILLYFKLFPSNIYSIALFFASTYCTVFNSSVNPFIYFFVGRQKMKRFSSSVNEALSRVFKEDETDQSTEYYTESNSTMSTLN</sequence>
<dbReference type="STRING" id="8355.A0A1L8GT70"/>
<dbReference type="PROSITE" id="PS00237">
    <property type="entry name" value="G_PROTEIN_RECEP_F1_1"/>
    <property type="match status" value="1"/>
</dbReference>
<evidence type="ECO:0000256" key="1">
    <source>
        <dbReference type="ARBA" id="ARBA00004141"/>
    </source>
</evidence>
<dbReference type="InterPro" id="IPR026234">
    <property type="entry name" value="MRGPCRFAMILY"/>
</dbReference>
<reference evidence="11" key="2">
    <citation type="submission" date="2025-08" db="UniProtKB">
        <authorList>
            <consortium name="RefSeq"/>
        </authorList>
    </citation>
    <scope>IDENTIFICATION</scope>
    <source>
        <strain evidence="11">J_2021</strain>
        <tissue evidence="11">Erythrocytes</tissue>
    </source>
</reference>
<evidence type="ECO:0000256" key="8">
    <source>
        <dbReference type="RuleBase" id="RU000688"/>
    </source>
</evidence>
<proteinExistence type="inferred from homology"/>
<dbReference type="FunFam" id="1.20.1070.10:FF:000533">
    <property type="entry name" value="MAS1 proto-oncogene-like, G protein-coupled receptor"/>
    <property type="match status" value="1"/>
</dbReference>
<dbReference type="PaxDb" id="8355-A0A1L8GT70"/>
<keyword evidence="6 8" id="KW-0675">Receptor</keyword>
<gene>
    <name evidence="11" type="primary">LOC108712332</name>
</gene>
<dbReference type="PRINTS" id="PR00237">
    <property type="entry name" value="GPCRRHODOPSN"/>
</dbReference>
<keyword evidence="10" id="KW-1185">Reference proteome</keyword>
<accession>A0A1L8GT70</accession>
<keyword evidence="3" id="KW-1133">Transmembrane helix</keyword>
<evidence type="ECO:0000313" key="11">
    <source>
        <dbReference type="RefSeq" id="XP_041443738.1"/>
    </source>
</evidence>
<evidence type="ECO:0000256" key="6">
    <source>
        <dbReference type="ARBA" id="ARBA00023170"/>
    </source>
</evidence>
<dbReference type="PANTHER" id="PTHR11334">
    <property type="entry name" value="MAS-RELATED G-PROTEIN COUPLED RECEPTOR"/>
    <property type="match status" value="1"/>
</dbReference>
<evidence type="ECO:0000256" key="3">
    <source>
        <dbReference type="ARBA" id="ARBA00022989"/>
    </source>
</evidence>
<dbReference type="PRINTS" id="PR02108">
    <property type="entry name" value="MRGPCRFAMILY"/>
</dbReference>
<dbReference type="Pfam" id="PF00001">
    <property type="entry name" value="7tm_1"/>
    <property type="match status" value="1"/>
</dbReference>
<dbReference type="Proteomes" id="UP000186698">
    <property type="component" value="Chromosome 3S"/>
</dbReference>
<dbReference type="Gene3D" id="1.20.1070.10">
    <property type="entry name" value="Rhodopsin 7-helix transmembrane proteins"/>
    <property type="match status" value="1"/>
</dbReference>
<dbReference type="GO" id="GO:0005886">
    <property type="term" value="C:plasma membrane"/>
    <property type="evidence" value="ECO:0000318"/>
    <property type="project" value="GO_Central"/>
</dbReference>
<comment type="subcellular location">
    <subcellularLocation>
        <location evidence="1">Membrane</location>
        <topology evidence="1">Multi-pass membrane protein</topology>
    </subcellularLocation>
</comment>
<reference evidence="10" key="1">
    <citation type="submission" date="2024-06" db="UniProtKB">
        <authorList>
            <consortium name="RefSeq"/>
        </authorList>
    </citation>
    <scope>NUCLEOTIDE SEQUENCE [LARGE SCALE GENOMIC DNA]</scope>
    <source>
        <strain evidence="10">J_2021</strain>
    </source>
</reference>
<dbReference type="AlphaFoldDB" id="A0A1L8GT70"/>
<dbReference type="SUPFAM" id="SSF81321">
    <property type="entry name" value="Family A G protein-coupled receptor-like"/>
    <property type="match status" value="1"/>
</dbReference>